<comment type="caution">
    <text evidence="8">The sequence shown here is derived from an EMBL/GenBank/DDBJ whole genome shotgun (WGS) entry which is preliminary data.</text>
</comment>
<sequence>MKIGFKTLNNIILVLFLITIGCKDHENNKLVLPRDFKFKVSAHINELCKNNGRYTGSNFEKQAAKYINKQFSEIGLHSQIENFDFESFEVNQSILNIGELSINPTRLCFNPYKDSLDVNADFVLIDTISDTDLSNKYVIATEKINYFQIVLMQPKMIIYVDSLDYQKIKNQELSTLNLKIKGEINEYKSANVVANIKSTNCNDKLIIICAHYDSYLNSPGADDNASGTAAIIELAKTLFNNSSILNDFNVKFIAFSGEEKGLLGSRNYLDTHSDELKNCVLLINLDQIGGQDKINILVSDGIRGIPKIKGTNQFPGYLQGRPFEGVSSRWTIVDPQIFGLMAIVNTPNWLIDVINESSIDYNINQTASSGSDELVFTQAGIVSTCIFTGGNEYHSEKDIPAQINLSTVEKIGNLTLKIIENTLKRKN</sequence>
<keyword evidence="3" id="KW-0479">Metal-binding</keyword>
<dbReference type="InterPro" id="IPR007484">
    <property type="entry name" value="Peptidase_M28"/>
</dbReference>
<name>A0A9X3FDU0_9BACT</name>
<keyword evidence="6" id="KW-0862">Zinc</keyword>
<dbReference type="GO" id="GO:0046872">
    <property type="term" value="F:metal ion binding"/>
    <property type="evidence" value="ECO:0007669"/>
    <property type="project" value="UniProtKB-KW"/>
</dbReference>
<evidence type="ECO:0000313" key="9">
    <source>
        <dbReference type="Proteomes" id="UP001145087"/>
    </source>
</evidence>
<dbReference type="SUPFAM" id="SSF53187">
    <property type="entry name" value="Zn-dependent exopeptidases"/>
    <property type="match status" value="1"/>
</dbReference>
<dbReference type="RefSeq" id="WP_343333152.1">
    <property type="nucleotide sequence ID" value="NZ_JAPOHD010000021.1"/>
</dbReference>
<reference evidence="8" key="1">
    <citation type="submission" date="2022-11" db="EMBL/GenBank/DDBJ databases">
        <title>Marilongibacter aestuarii gen. nov., sp. nov., isolated from tidal flat sediment.</title>
        <authorList>
            <person name="Jiayan W."/>
        </authorList>
    </citation>
    <scope>NUCLEOTIDE SEQUENCE</scope>
    <source>
        <strain evidence="8">Z1-6</strain>
    </source>
</reference>
<dbReference type="Pfam" id="PF04389">
    <property type="entry name" value="Peptidase_M28"/>
    <property type="match status" value="1"/>
</dbReference>
<dbReference type="InterPro" id="IPR045175">
    <property type="entry name" value="M28_fam"/>
</dbReference>
<evidence type="ECO:0000256" key="6">
    <source>
        <dbReference type="ARBA" id="ARBA00022833"/>
    </source>
</evidence>
<protein>
    <submittedName>
        <fullName evidence="8">M28 family metallopeptidase</fullName>
    </submittedName>
</protein>
<dbReference type="AlphaFoldDB" id="A0A9X3FDU0"/>
<keyword evidence="1" id="KW-0031">Aminopeptidase</keyword>
<keyword evidence="4" id="KW-0732">Signal</keyword>
<evidence type="ECO:0000259" key="7">
    <source>
        <dbReference type="Pfam" id="PF04389"/>
    </source>
</evidence>
<keyword evidence="9" id="KW-1185">Reference proteome</keyword>
<keyword evidence="5" id="KW-0378">Hydrolase</keyword>
<proteinExistence type="predicted"/>
<accession>A0A9X3FDU0</accession>
<dbReference type="PROSITE" id="PS51257">
    <property type="entry name" value="PROKAR_LIPOPROTEIN"/>
    <property type="match status" value="1"/>
</dbReference>
<dbReference type="GO" id="GO:0008235">
    <property type="term" value="F:metalloexopeptidase activity"/>
    <property type="evidence" value="ECO:0007669"/>
    <property type="project" value="InterPro"/>
</dbReference>
<evidence type="ECO:0000256" key="5">
    <source>
        <dbReference type="ARBA" id="ARBA00022801"/>
    </source>
</evidence>
<dbReference type="PANTHER" id="PTHR12147:SF56">
    <property type="entry name" value="AMINOPEPTIDASE YDR415C-RELATED"/>
    <property type="match status" value="1"/>
</dbReference>
<dbReference type="Proteomes" id="UP001145087">
    <property type="component" value="Unassembled WGS sequence"/>
</dbReference>
<evidence type="ECO:0000313" key="8">
    <source>
        <dbReference type="EMBL" id="MCY1720818.1"/>
    </source>
</evidence>
<evidence type="ECO:0000256" key="1">
    <source>
        <dbReference type="ARBA" id="ARBA00022438"/>
    </source>
</evidence>
<feature type="domain" description="Peptidase M28" evidence="7">
    <location>
        <begin position="191"/>
        <end position="295"/>
    </location>
</feature>
<evidence type="ECO:0000256" key="3">
    <source>
        <dbReference type="ARBA" id="ARBA00022723"/>
    </source>
</evidence>
<organism evidence="8 9">
    <name type="scientific">Draconibacterium aestuarii</name>
    <dbReference type="NCBI Taxonomy" id="2998507"/>
    <lineage>
        <taxon>Bacteria</taxon>
        <taxon>Pseudomonadati</taxon>
        <taxon>Bacteroidota</taxon>
        <taxon>Bacteroidia</taxon>
        <taxon>Marinilabiliales</taxon>
        <taxon>Prolixibacteraceae</taxon>
        <taxon>Draconibacterium</taxon>
    </lineage>
</organism>
<dbReference type="GO" id="GO:0004177">
    <property type="term" value="F:aminopeptidase activity"/>
    <property type="evidence" value="ECO:0007669"/>
    <property type="project" value="UniProtKB-KW"/>
</dbReference>
<dbReference type="EMBL" id="JAPOHD010000021">
    <property type="protein sequence ID" value="MCY1720818.1"/>
    <property type="molecule type" value="Genomic_DNA"/>
</dbReference>
<evidence type="ECO:0000256" key="4">
    <source>
        <dbReference type="ARBA" id="ARBA00022729"/>
    </source>
</evidence>
<evidence type="ECO:0000256" key="2">
    <source>
        <dbReference type="ARBA" id="ARBA00022670"/>
    </source>
</evidence>
<keyword evidence="2" id="KW-0645">Protease</keyword>
<dbReference type="PANTHER" id="PTHR12147">
    <property type="entry name" value="METALLOPEPTIDASE M28 FAMILY MEMBER"/>
    <property type="match status" value="1"/>
</dbReference>
<dbReference type="GO" id="GO:0006508">
    <property type="term" value="P:proteolysis"/>
    <property type="evidence" value="ECO:0007669"/>
    <property type="project" value="UniProtKB-KW"/>
</dbReference>
<dbReference type="Gene3D" id="3.40.630.10">
    <property type="entry name" value="Zn peptidases"/>
    <property type="match status" value="2"/>
</dbReference>
<gene>
    <name evidence="8" type="ORF">OU798_10715</name>
</gene>